<evidence type="ECO:0000313" key="1">
    <source>
        <dbReference type="EMBL" id="NYI50276.1"/>
    </source>
</evidence>
<dbReference type="Proteomes" id="UP000574332">
    <property type="component" value="Unassembled WGS sequence"/>
</dbReference>
<name>A0A8E2A7E9_9PORP</name>
<proteinExistence type="predicted"/>
<protein>
    <submittedName>
        <fullName evidence="1">Uncharacterized protein</fullName>
    </submittedName>
</protein>
<dbReference type="RefSeq" id="WP_179399866.1">
    <property type="nucleotide sequence ID" value="NZ_JACCCY010000003.1"/>
</dbReference>
<sequence>MRNKLKDYLSSNTLAKFLDDKILVLNSTGTVNRKQHVKVKIKGNDQ</sequence>
<evidence type="ECO:0000313" key="2">
    <source>
        <dbReference type="Proteomes" id="UP000574332"/>
    </source>
</evidence>
<comment type="caution">
    <text evidence="1">The sequence shown here is derived from an EMBL/GenBank/DDBJ whole genome shotgun (WGS) entry which is preliminary data.</text>
</comment>
<keyword evidence="2" id="KW-1185">Reference proteome</keyword>
<dbReference type="EMBL" id="JACCCY010000003">
    <property type="protein sequence ID" value="NYI50276.1"/>
    <property type="molecule type" value="Genomic_DNA"/>
</dbReference>
<gene>
    <name evidence="1" type="ORF">F5613_002406</name>
</gene>
<reference evidence="1 2" key="1">
    <citation type="submission" date="2020-07" db="EMBL/GenBank/DDBJ databases">
        <title>Genomic Encyclopedia of Type Strains, Phase IV (KMG-IV): sequencing the most valuable type-strain genomes for metagenomic binning, comparative biology and taxonomic classification.</title>
        <authorList>
            <person name="Goeker M."/>
        </authorList>
    </citation>
    <scope>NUCLEOTIDE SEQUENCE [LARGE SCALE GENOMIC DNA]</scope>
    <source>
        <strain evidence="1 2">DSM 23697</strain>
    </source>
</reference>
<accession>A0A8E2A7E9</accession>
<dbReference type="AlphaFoldDB" id="A0A8E2A7E9"/>
<organism evidence="1 2">
    <name type="scientific">Macellibacteroides fermentans</name>
    <dbReference type="NCBI Taxonomy" id="879969"/>
    <lineage>
        <taxon>Bacteria</taxon>
        <taxon>Pseudomonadati</taxon>
        <taxon>Bacteroidota</taxon>
        <taxon>Bacteroidia</taxon>
        <taxon>Bacteroidales</taxon>
        <taxon>Porphyromonadaceae</taxon>
        <taxon>Macellibacteroides</taxon>
    </lineage>
</organism>